<feature type="coiled-coil region" evidence="1">
    <location>
        <begin position="341"/>
        <end position="368"/>
    </location>
</feature>
<organism evidence="3 4">
    <name type="scientific">Tritrichomonas musculus</name>
    <dbReference type="NCBI Taxonomy" id="1915356"/>
    <lineage>
        <taxon>Eukaryota</taxon>
        <taxon>Metamonada</taxon>
        <taxon>Parabasalia</taxon>
        <taxon>Tritrichomonadida</taxon>
        <taxon>Tritrichomonadidae</taxon>
        <taxon>Tritrichomonas</taxon>
    </lineage>
</organism>
<proteinExistence type="predicted"/>
<reference evidence="3 4" key="1">
    <citation type="submission" date="2024-04" db="EMBL/GenBank/DDBJ databases">
        <title>Tritrichomonas musculus Genome.</title>
        <authorList>
            <person name="Alves-Ferreira E."/>
            <person name="Grigg M."/>
            <person name="Lorenzi H."/>
            <person name="Galac M."/>
        </authorList>
    </citation>
    <scope>NUCLEOTIDE SEQUENCE [LARGE SCALE GENOMIC DNA]</scope>
    <source>
        <strain evidence="3 4">EAF2021</strain>
    </source>
</reference>
<protein>
    <submittedName>
        <fullName evidence="3">Uncharacterized protein</fullName>
    </submittedName>
</protein>
<keyword evidence="4" id="KW-1185">Reference proteome</keyword>
<dbReference type="EMBL" id="JAPFFF010000013">
    <property type="protein sequence ID" value="KAK8872205.1"/>
    <property type="molecule type" value="Genomic_DNA"/>
</dbReference>
<dbReference type="Proteomes" id="UP001470230">
    <property type="component" value="Unassembled WGS sequence"/>
</dbReference>
<evidence type="ECO:0000313" key="3">
    <source>
        <dbReference type="EMBL" id="KAK8872205.1"/>
    </source>
</evidence>
<evidence type="ECO:0000256" key="2">
    <source>
        <dbReference type="SAM" id="MobiDB-lite"/>
    </source>
</evidence>
<comment type="caution">
    <text evidence="3">The sequence shown here is derived from an EMBL/GenBank/DDBJ whole genome shotgun (WGS) entry which is preliminary data.</text>
</comment>
<feature type="region of interest" description="Disordered" evidence="2">
    <location>
        <begin position="652"/>
        <end position="674"/>
    </location>
</feature>
<accession>A0ABR2J3I3</accession>
<sequence>MSFNFSPSEISYFNGIGKDFIGPDDPRLHNIQKFLASNINQSDRNQTKLMKKARLIEYPNNLLNSSQCNKKVETPPRVNGRSCKFSLSIGVPNNFSSISSNLKKPQEFVNYNQIPTACSQNQNINNSSFPVQFPCDNSQILSNLEKPQEFDNYNQIPTACSQNQNINNSSFPVQFPCDNSQILSNLEKPQEFDNYNQIPTACSQNQNINNSSFPVQFPCDNSQILSYSDRTYSDLLICAIEIEQVFKDLPNYIDLFELQTFVNNWFQLNKYAYADVENAVIRILFSNVFHAIETINNLKNTVDDLLSNEKKIKENHKMEIMRNKKEIKKKTKININSNSLIRMLRSQIEEIKNERDQKKKLLHDIFEKCPDIQEILNELEYKEAYGPPILSNVIIDEMIKNLKFKPNGRRYSLTLKKICFIISTYSSAAYEKIRDFIPLPSSKTLNSEFKVQLNETKSNLLNIDQLHLLLKKLHMYYTANDDEIIPCTLAVDAATMNPQETGKSGFFGFHLQPFNVDYDSKIIHIAINSNSRFNDEILEIMNKITRIAKESNFDIIIHSTDADTKTNVIHNNLQKFLNNMKLNQNENAGFEQDENTVFEQDENTVFEQDENTVFEQDENTVFEQDENTVFEQDENTVFEQDENTVFEQDENTVFEQDENTGFEQDEGKESDDEDDEFEILVDKLKDYDLSLPTSDLMHLLKALKRRYLSNDIKMTYLSKAINKDTERIILELSPYNNAKIELDTSIARMRDSLALMLINTKNTVIAGENEHHGFFVFEFVLVLMLEIIQSKTLSIDARRKLCKVAYYSMKEINDNSISRQRSRKGKKNKKKSVCFVNSNTYKRIINNLLCYGFVFKYFNGNISTARLGSHPLELVFGLIRQCSRGNDTSETAERVIAKSLLRDEFMEDLGKKKTHVRGRCKIAGSTPSDGWDKDIPIEIDLKQIPHELIGIANHEYDSDDFKSSNAWALATFLDENSPTTVPNLSGDNTGRAIINRLINLETH</sequence>
<evidence type="ECO:0000256" key="1">
    <source>
        <dbReference type="SAM" id="Coils"/>
    </source>
</evidence>
<evidence type="ECO:0000313" key="4">
    <source>
        <dbReference type="Proteomes" id="UP001470230"/>
    </source>
</evidence>
<keyword evidence="1" id="KW-0175">Coiled coil</keyword>
<name>A0ABR2J3I3_9EUKA</name>
<gene>
    <name evidence="3" type="ORF">M9Y10_007970</name>
</gene>